<proteinExistence type="predicted"/>
<name>A0A6V8LLJ7_9ACTN</name>
<evidence type="ECO:0000256" key="1">
    <source>
        <dbReference type="SAM" id="MobiDB-lite"/>
    </source>
</evidence>
<accession>A0A6V8LLJ7</accession>
<sequence>MPAGDARRLVKQVLGRHVREPGALGPGQRPQREHQRLRRPGAPRPPYQICRDRVVTLRICYDALVYLPSVYYEVCGGLYFNQRFKLPRRL</sequence>
<dbReference type="EMBL" id="BLPG01000001">
    <property type="protein sequence ID" value="GFJ95499.1"/>
    <property type="molecule type" value="Genomic_DNA"/>
</dbReference>
<organism evidence="2 3">
    <name type="scientific">Phytohabitans rumicis</name>
    <dbReference type="NCBI Taxonomy" id="1076125"/>
    <lineage>
        <taxon>Bacteria</taxon>
        <taxon>Bacillati</taxon>
        <taxon>Actinomycetota</taxon>
        <taxon>Actinomycetes</taxon>
        <taxon>Micromonosporales</taxon>
        <taxon>Micromonosporaceae</taxon>
    </lineage>
</organism>
<gene>
    <name evidence="2" type="ORF">Prum_091410</name>
</gene>
<keyword evidence="3" id="KW-1185">Reference proteome</keyword>
<comment type="caution">
    <text evidence="2">The sequence shown here is derived from an EMBL/GenBank/DDBJ whole genome shotgun (WGS) entry which is preliminary data.</text>
</comment>
<evidence type="ECO:0000313" key="3">
    <source>
        <dbReference type="Proteomes" id="UP000482960"/>
    </source>
</evidence>
<reference evidence="2 3" key="2">
    <citation type="submission" date="2020-03" db="EMBL/GenBank/DDBJ databases">
        <authorList>
            <person name="Ichikawa N."/>
            <person name="Kimura A."/>
            <person name="Kitahashi Y."/>
            <person name="Uohara A."/>
        </authorList>
    </citation>
    <scope>NUCLEOTIDE SEQUENCE [LARGE SCALE GENOMIC DNA]</scope>
    <source>
        <strain evidence="2 3">NBRC 108638</strain>
    </source>
</reference>
<protein>
    <submittedName>
        <fullName evidence="2">Uncharacterized protein</fullName>
    </submittedName>
</protein>
<evidence type="ECO:0000313" key="2">
    <source>
        <dbReference type="EMBL" id="GFJ95499.1"/>
    </source>
</evidence>
<feature type="region of interest" description="Disordered" evidence="1">
    <location>
        <begin position="19"/>
        <end position="44"/>
    </location>
</feature>
<reference evidence="2 3" key="1">
    <citation type="submission" date="2020-03" db="EMBL/GenBank/DDBJ databases">
        <title>Whole genome shotgun sequence of Phytohabitans rumicis NBRC 108638.</title>
        <authorList>
            <person name="Komaki H."/>
            <person name="Tamura T."/>
        </authorList>
    </citation>
    <scope>NUCLEOTIDE SEQUENCE [LARGE SCALE GENOMIC DNA]</scope>
    <source>
        <strain evidence="2 3">NBRC 108638</strain>
    </source>
</reference>
<dbReference type="Proteomes" id="UP000482960">
    <property type="component" value="Unassembled WGS sequence"/>
</dbReference>
<dbReference type="AlphaFoldDB" id="A0A6V8LLJ7"/>